<organism evidence="2 3">
    <name type="scientific">Pseudoalteromonas ruthenica</name>
    <dbReference type="NCBI Taxonomy" id="151081"/>
    <lineage>
        <taxon>Bacteria</taxon>
        <taxon>Pseudomonadati</taxon>
        <taxon>Pseudomonadota</taxon>
        <taxon>Gammaproteobacteria</taxon>
        <taxon>Alteromonadales</taxon>
        <taxon>Pseudoalteromonadaceae</taxon>
        <taxon>Pseudoalteromonas</taxon>
    </lineage>
</organism>
<evidence type="ECO:0000313" key="2">
    <source>
        <dbReference type="EMBL" id="KJY99744.1"/>
    </source>
</evidence>
<evidence type="ECO:0000313" key="3">
    <source>
        <dbReference type="Proteomes" id="UP000033664"/>
    </source>
</evidence>
<name>A0A0F4PXA6_9GAMM</name>
<sequence>MKGQGLGLLVGTVGISLLSFAAVKLFLFVEPPGFINIGMMAVGSILCLSSLFLVTRKSLNL</sequence>
<feature type="transmembrane region" description="Helical" evidence="1">
    <location>
        <begin position="7"/>
        <end position="28"/>
    </location>
</feature>
<gene>
    <name evidence="2" type="ORF">TW72_08875</name>
</gene>
<dbReference type="EMBL" id="JXXZ01000007">
    <property type="protein sequence ID" value="KJY99744.1"/>
    <property type="molecule type" value="Genomic_DNA"/>
</dbReference>
<evidence type="ECO:0000256" key="1">
    <source>
        <dbReference type="SAM" id="Phobius"/>
    </source>
</evidence>
<keyword evidence="3" id="KW-1185">Reference proteome</keyword>
<proteinExistence type="predicted"/>
<comment type="caution">
    <text evidence="2">The sequence shown here is derived from an EMBL/GenBank/DDBJ whole genome shotgun (WGS) entry which is preliminary data.</text>
</comment>
<accession>A0A0F4PXA6</accession>
<dbReference type="Proteomes" id="UP000033664">
    <property type="component" value="Unassembled WGS sequence"/>
</dbReference>
<protein>
    <submittedName>
        <fullName evidence="2">Uncharacterized protein</fullName>
    </submittedName>
</protein>
<dbReference type="PATRIC" id="fig|151081.8.peg.410"/>
<dbReference type="RefSeq" id="WP_045978329.1">
    <property type="nucleotide sequence ID" value="NZ_DJHQ01000052.1"/>
</dbReference>
<keyword evidence="1" id="KW-0472">Membrane</keyword>
<dbReference type="GeneID" id="58228602"/>
<dbReference type="AlphaFoldDB" id="A0A0F4PXA6"/>
<keyword evidence="1" id="KW-0812">Transmembrane</keyword>
<reference evidence="2 3" key="1">
    <citation type="journal article" date="2015" name="BMC Genomics">
        <title>Genome mining reveals unlocked bioactive potential of marine Gram-negative bacteria.</title>
        <authorList>
            <person name="Machado H."/>
            <person name="Sonnenschein E.C."/>
            <person name="Melchiorsen J."/>
            <person name="Gram L."/>
        </authorList>
    </citation>
    <scope>NUCLEOTIDE SEQUENCE [LARGE SCALE GENOMIC DNA]</scope>
    <source>
        <strain evidence="2 3">S3137</strain>
    </source>
</reference>
<keyword evidence="1" id="KW-1133">Transmembrane helix</keyword>
<feature type="transmembrane region" description="Helical" evidence="1">
    <location>
        <begin position="34"/>
        <end position="54"/>
    </location>
</feature>